<dbReference type="Pfam" id="PF10335">
    <property type="entry name" value="DUF294_C"/>
    <property type="match status" value="1"/>
</dbReference>
<dbReference type="InterPro" id="IPR046342">
    <property type="entry name" value="CBS_dom_sf"/>
</dbReference>
<gene>
    <name evidence="4" type="ORF">BN12_50024</name>
</gene>
<evidence type="ECO:0000313" key="4">
    <source>
        <dbReference type="EMBL" id="CCH79597.1"/>
    </source>
</evidence>
<dbReference type="InterPro" id="IPR018821">
    <property type="entry name" value="DUF294_put_nucleoTrafse_sb-bd"/>
</dbReference>
<evidence type="ECO:0000256" key="1">
    <source>
        <dbReference type="SAM" id="MobiDB-lite"/>
    </source>
</evidence>
<keyword evidence="5" id="KW-1185">Reference proteome</keyword>
<accession>A0A077M3G1</accession>
<evidence type="ECO:0000259" key="3">
    <source>
        <dbReference type="Pfam" id="PF10335"/>
    </source>
</evidence>
<feature type="region of interest" description="Disordered" evidence="1">
    <location>
        <begin position="627"/>
        <end position="677"/>
    </location>
</feature>
<dbReference type="Gene3D" id="3.10.580.10">
    <property type="entry name" value="CBS-domain"/>
    <property type="match status" value="1"/>
</dbReference>
<feature type="domain" description="DUF294" evidence="3">
    <location>
        <begin position="487"/>
        <end position="615"/>
    </location>
</feature>
<dbReference type="InterPro" id="IPR005105">
    <property type="entry name" value="GlnD_Uridyltrans_N"/>
</dbReference>
<feature type="compositionally biased region" description="Low complexity" evidence="1">
    <location>
        <begin position="647"/>
        <end position="666"/>
    </location>
</feature>
<dbReference type="OrthoDB" id="9789996at2"/>
<dbReference type="CDD" id="cd05401">
    <property type="entry name" value="NT_GlnE_GlnD_like"/>
    <property type="match status" value="1"/>
</dbReference>
<dbReference type="AlphaFoldDB" id="A0A077M3G1"/>
<dbReference type="InterPro" id="IPR014710">
    <property type="entry name" value="RmlC-like_jellyroll"/>
</dbReference>
<dbReference type="CDD" id="cd02205">
    <property type="entry name" value="CBS_pair_SF"/>
    <property type="match status" value="1"/>
</dbReference>
<evidence type="ECO:0000259" key="2">
    <source>
        <dbReference type="Pfam" id="PF03445"/>
    </source>
</evidence>
<dbReference type="Gene3D" id="2.60.120.10">
    <property type="entry name" value="Jelly Rolls"/>
    <property type="match status" value="1"/>
</dbReference>
<dbReference type="EMBL" id="CAJB01000381">
    <property type="protein sequence ID" value="CCH79597.1"/>
    <property type="molecule type" value="Genomic_DNA"/>
</dbReference>
<name>A0A077M3G1_9MICO</name>
<sequence length="677" mass="72579">MTGSGHRIEDAGQREEALTTGLAEFLAGCPPLDALSEEELRRAARTATVERYRAGEVILDAFDASSGQLFVVREGRVNIWAHADRLSELPDETAGPRSLFGYTAALMGEAVGPLAAALGEAVVVRLDADLVARAFSTRRGAEFLTRRVSASTRQRAGIPLYTVVADLIVNPPTILEATDSLRAAAQRMSEMGLGYCAVRLSPASYGLVTDATMRDAVAAGVAIDRPLADVADRHPSTVRPDTSAAEALIRLLESDADLVLVTDAAGTLRGALGPRDFVVSSTTAGASLHEQIRRADSVADLQSRYRRVPAMLSDLLSRGLEPSRVITVHSAIVDTVIRRALDLVQRRFDDLDPDVFTWLSLGSNGRREAVLSSDIDAAASFTDGMSQADIARYLPLFSEVAAVLQAAGLRHDSHGTGPTNPTFARTHAEWAAAGREWLTHPTQDDAIIMTCMLVDARPIHGDLGLTEVATVFSGLRRHPDTMRLLLRTAAPRRGVMRRSALPRRRDRELDLKKQVLLPIVNIARWAALTVGDPALPTRERLGAAAGSEMLSTEDAATLRDLFEILQGIRLRHQVRQLDAHEPPTDTVQLAALSTPDRTLVLEGARDIAAIQRRMANMASFVLPELSPGPAPAAARQAADGPRRAARGSRPAARGSPRAAGGSRESATGTGRSPDRAP</sequence>
<comment type="caution">
    <text evidence="4">The sequence shown here is derived from an EMBL/GenBank/DDBJ whole genome shotgun (WGS) entry which is preliminary data.</text>
</comment>
<protein>
    <submittedName>
        <fullName evidence="4">Putative signal transduction protein with CBS domains</fullName>
    </submittedName>
</protein>
<proteinExistence type="predicted"/>
<dbReference type="RefSeq" id="WP_048549738.1">
    <property type="nucleotide sequence ID" value="NZ_HF570958.1"/>
</dbReference>
<dbReference type="Proteomes" id="UP000035721">
    <property type="component" value="Unassembled WGS sequence"/>
</dbReference>
<dbReference type="SUPFAM" id="SSF51206">
    <property type="entry name" value="cAMP-binding domain-like"/>
    <property type="match status" value="1"/>
</dbReference>
<evidence type="ECO:0000313" key="5">
    <source>
        <dbReference type="Proteomes" id="UP000035721"/>
    </source>
</evidence>
<dbReference type="SUPFAM" id="SSF54631">
    <property type="entry name" value="CBS-domain pair"/>
    <property type="match status" value="1"/>
</dbReference>
<dbReference type="Pfam" id="PF03445">
    <property type="entry name" value="DUF294"/>
    <property type="match status" value="1"/>
</dbReference>
<reference evidence="4 5" key="1">
    <citation type="journal article" date="2013" name="ISME J.">
        <title>A metabolic model for members of the genus Tetrasphaera involved in enhanced biological phosphorus removal.</title>
        <authorList>
            <person name="Kristiansen R."/>
            <person name="Nguyen H.T.T."/>
            <person name="Saunders A.M."/>
            <person name="Nielsen J.L."/>
            <person name="Wimmer R."/>
            <person name="Le V.Q."/>
            <person name="McIlroy S.J."/>
            <person name="Petrovski S."/>
            <person name="Seviour R.J."/>
            <person name="Calteau A."/>
            <person name="Nielsen K.L."/>
            <person name="Nielsen P.H."/>
        </authorList>
    </citation>
    <scope>NUCLEOTIDE SEQUENCE [LARGE SCALE GENOMIC DNA]</scope>
    <source>
        <strain evidence="4 5">T1-X7</strain>
    </source>
</reference>
<organism evidence="4 5">
    <name type="scientific">Nostocoides japonicum T1-X7</name>
    <dbReference type="NCBI Taxonomy" id="1194083"/>
    <lineage>
        <taxon>Bacteria</taxon>
        <taxon>Bacillati</taxon>
        <taxon>Actinomycetota</taxon>
        <taxon>Actinomycetes</taxon>
        <taxon>Micrococcales</taxon>
        <taxon>Intrasporangiaceae</taxon>
        <taxon>Nostocoides</taxon>
    </lineage>
</organism>
<dbReference type="STRING" id="1194083.BN12_50024"/>
<feature type="domain" description="Protein-PII uridylyltransferase N-terminal" evidence="2">
    <location>
        <begin position="307"/>
        <end position="443"/>
    </location>
</feature>
<dbReference type="GO" id="GO:0008773">
    <property type="term" value="F:[protein-PII] uridylyltransferase activity"/>
    <property type="evidence" value="ECO:0007669"/>
    <property type="project" value="InterPro"/>
</dbReference>
<dbReference type="InterPro" id="IPR018490">
    <property type="entry name" value="cNMP-bd_dom_sf"/>
</dbReference>